<keyword evidence="2" id="KW-0472">Membrane</keyword>
<protein>
    <submittedName>
        <fullName evidence="3">Uncharacterized protein</fullName>
    </submittedName>
</protein>
<keyword evidence="4" id="KW-1185">Reference proteome</keyword>
<comment type="caution">
    <text evidence="3">The sequence shown here is derived from an EMBL/GenBank/DDBJ whole genome shotgun (WGS) entry which is preliminary data.</text>
</comment>
<dbReference type="AlphaFoldDB" id="A0AAV0FYQ4"/>
<evidence type="ECO:0000313" key="4">
    <source>
        <dbReference type="Proteomes" id="UP001152523"/>
    </source>
</evidence>
<evidence type="ECO:0000313" key="3">
    <source>
        <dbReference type="EMBL" id="CAH9140828.1"/>
    </source>
</evidence>
<feature type="transmembrane region" description="Helical" evidence="2">
    <location>
        <begin position="6"/>
        <end position="24"/>
    </location>
</feature>
<gene>
    <name evidence="3" type="ORF">CEPIT_LOCUS38655</name>
</gene>
<accession>A0AAV0FYQ4</accession>
<keyword evidence="2" id="KW-1133">Transmembrane helix</keyword>
<proteinExistence type="predicted"/>
<evidence type="ECO:0000256" key="2">
    <source>
        <dbReference type="SAM" id="Phobius"/>
    </source>
</evidence>
<name>A0AAV0FYQ4_9ASTE</name>
<dbReference type="EMBL" id="CAMAPF010001027">
    <property type="protein sequence ID" value="CAH9140828.1"/>
    <property type="molecule type" value="Genomic_DNA"/>
</dbReference>
<organism evidence="3 4">
    <name type="scientific">Cuscuta epithymum</name>
    <dbReference type="NCBI Taxonomy" id="186058"/>
    <lineage>
        <taxon>Eukaryota</taxon>
        <taxon>Viridiplantae</taxon>
        <taxon>Streptophyta</taxon>
        <taxon>Embryophyta</taxon>
        <taxon>Tracheophyta</taxon>
        <taxon>Spermatophyta</taxon>
        <taxon>Magnoliopsida</taxon>
        <taxon>eudicotyledons</taxon>
        <taxon>Gunneridae</taxon>
        <taxon>Pentapetalae</taxon>
        <taxon>asterids</taxon>
        <taxon>lamiids</taxon>
        <taxon>Solanales</taxon>
        <taxon>Convolvulaceae</taxon>
        <taxon>Cuscuteae</taxon>
        <taxon>Cuscuta</taxon>
        <taxon>Cuscuta subgen. Cuscuta</taxon>
    </lineage>
</organism>
<keyword evidence="2" id="KW-0812">Transmembrane</keyword>
<feature type="region of interest" description="Disordered" evidence="1">
    <location>
        <begin position="98"/>
        <end position="119"/>
    </location>
</feature>
<evidence type="ECO:0000256" key="1">
    <source>
        <dbReference type="SAM" id="MobiDB-lite"/>
    </source>
</evidence>
<sequence>MKIWDSFLGLECACICLVIGSYLYSFCVSKKKTISLPYGPKSEERTVKIHTILVEERLFVNLVVDSPGMTSTLIPDRSVELRRSRHNVKSSPNLIQSSSVVSLEDSSQESESSEAGGGENADVYIPIQVVYLVAQDPASFYSGEVSYFVYWYAPLFFLLRICV</sequence>
<reference evidence="3" key="1">
    <citation type="submission" date="2022-07" db="EMBL/GenBank/DDBJ databases">
        <authorList>
            <person name="Macas J."/>
            <person name="Novak P."/>
            <person name="Neumann P."/>
        </authorList>
    </citation>
    <scope>NUCLEOTIDE SEQUENCE</scope>
</reference>
<dbReference type="Proteomes" id="UP001152523">
    <property type="component" value="Unassembled WGS sequence"/>
</dbReference>